<keyword evidence="3" id="KW-0238">DNA-binding</keyword>
<feature type="region of interest" description="Disordered" evidence="6">
    <location>
        <begin position="229"/>
        <end position="254"/>
    </location>
</feature>
<proteinExistence type="predicted"/>
<dbReference type="SUPFAM" id="SSF57959">
    <property type="entry name" value="Leucine zipper domain"/>
    <property type="match status" value="1"/>
</dbReference>
<feature type="region of interest" description="Disordered" evidence="6">
    <location>
        <begin position="94"/>
        <end position="118"/>
    </location>
</feature>
<accession>A0A8T0G0S9</accession>
<comment type="subcellular location">
    <subcellularLocation>
        <location evidence="1">Nucleus</location>
    </subcellularLocation>
</comment>
<feature type="compositionally biased region" description="Low complexity" evidence="6">
    <location>
        <begin position="237"/>
        <end position="250"/>
    </location>
</feature>
<keyword evidence="4" id="KW-0804">Transcription</keyword>
<dbReference type="CDD" id="cd14695">
    <property type="entry name" value="bZIP_HLF"/>
    <property type="match status" value="1"/>
</dbReference>
<comment type="caution">
    <text evidence="8">The sequence shown here is derived from an EMBL/GenBank/DDBJ whole genome shotgun (WGS) entry which is preliminary data.</text>
</comment>
<dbReference type="PANTHER" id="PTHR11988">
    <property type="entry name" value="THYROTROPH EMBRYONIC FACTOR RELATED"/>
    <property type="match status" value="1"/>
</dbReference>
<evidence type="ECO:0000256" key="6">
    <source>
        <dbReference type="SAM" id="MobiDB-lite"/>
    </source>
</evidence>
<dbReference type="InterPro" id="IPR004827">
    <property type="entry name" value="bZIP"/>
</dbReference>
<evidence type="ECO:0000256" key="5">
    <source>
        <dbReference type="ARBA" id="ARBA00023242"/>
    </source>
</evidence>
<dbReference type="GO" id="GO:0000978">
    <property type="term" value="F:RNA polymerase II cis-regulatory region sequence-specific DNA binding"/>
    <property type="evidence" value="ECO:0007669"/>
    <property type="project" value="TreeGrafter"/>
</dbReference>
<dbReference type="Pfam" id="PF07716">
    <property type="entry name" value="bZIP_2"/>
    <property type="match status" value="1"/>
</dbReference>
<dbReference type="AlphaFoldDB" id="A0A8T0G0S9"/>
<dbReference type="EMBL" id="JABXBU010000001">
    <property type="protein sequence ID" value="KAF8796048.1"/>
    <property type="molecule type" value="Genomic_DNA"/>
</dbReference>
<dbReference type="Proteomes" id="UP000807504">
    <property type="component" value="Unassembled WGS sequence"/>
</dbReference>
<evidence type="ECO:0000259" key="7">
    <source>
        <dbReference type="Pfam" id="PF07716"/>
    </source>
</evidence>
<evidence type="ECO:0000313" key="8">
    <source>
        <dbReference type="EMBL" id="KAF8796048.1"/>
    </source>
</evidence>
<keyword evidence="5" id="KW-0539">Nucleus</keyword>
<feature type="domain" description="BZIP" evidence="7">
    <location>
        <begin position="361"/>
        <end position="395"/>
    </location>
</feature>
<name>A0A8T0G0S9_ARGBR</name>
<protein>
    <submittedName>
        <fullName evidence="8">Hepatic leukemia factor like protein</fullName>
    </submittedName>
</protein>
<dbReference type="GO" id="GO:0005634">
    <property type="term" value="C:nucleus"/>
    <property type="evidence" value="ECO:0007669"/>
    <property type="project" value="UniProtKB-SubCell"/>
</dbReference>
<evidence type="ECO:0000256" key="4">
    <source>
        <dbReference type="ARBA" id="ARBA00023163"/>
    </source>
</evidence>
<dbReference type="Gene3D" id="1.20.5.170">
    <property type="match status" value="1"/>
</dbReference>
<keyword evidence="9" id="KW-1185">Reference proteome</keyword>
<organism evidence="8 9">
    <name type="scientific">Argiope bruennichi</name>
    <name type="common">Wasp spider</name>
    <name type="synonym">Aranea bruennichi</name>
    <dbReference type="NCBI Taxonomy" id="94029"/>
    <lineage>
        <taxon>Eukaryota</taxon>
        <taxon>Metazoa</taxon>
        <taxon>Ecdysozoa</taxon>
        <taxon>Arthropoda</taxon>
        <taxon>Chelicerata</taxon>
        <taxon>Arachnida</taxon>
        <taxon>Araneae</taxon>
        <taxon>Araneomorphae</taxon>
        <taxon>Entelegynae</taxon>
        <taxon>Araneoidea</taxon>
        <taxon>Araneidae</taxon>
        <taxon>Argiope</taxon>
    </lineage>
</organism>
<dbReference type="PANTHER" id="PTHR11988:SF27">
    <property type="entry name" value="GH27708P"/>
    <property type="match status" value="1"/>
</dbReference>
<evidence type="ECO:0000256" key="3">
    <source>
        <dbReference type="ARBA" id="ARBA00023125"/>
    </source>
</evidence>
<evidence type="ECO:0000256" key="1">
    <source>
        <dbReference type="ARBA" id="ARBA00004123"/>
    </source>
</evidence>
<evidence type="ECO:0000313" key="9">
    <source>
        <dbReference type="Proteomes" id="UP000807504"/>
    </source>
</evidence>
<reference evidence="8" key="1">
    <citation type="journal article" date="2020" name="bioRxiv">
        <title>Chromosome-level reference genome of the European wasp spider Argiope bruennichi: a resource for studies on range expansion and evolutionary adaptation.</title>
        <authorList>
            <person name="Sheffer M.M."/>
            <person name="Hoppe A."/>
            <person name="Krehenwinkel H."/>
            <person name="Uhl G."/>
            <person name="Kuss A.W."/>
            <person name="Jensen L."/>
            <person name="Jensen C."/>
            <person name="Gillespie R.G."/>
            <person name="Hoff K.J."/>
            <person name="Prost S."/>
        </authorList>
    </citation>
    <scope>NUCLEOTIDE SEQUENCE</scope>
</reference>
<reference evidence="8" key="2">
    <citation type="submission" date="2020-06" db="EMBL/GenBank/DDBJ databases">
        <authorList>
            <person name="Sheffer M."/>
        </authorList>
    </citation>
    <scope>NUCLEOTIDE SEQUENCE</scope>
</reference>
<sequence length="452" mass="50914">MSSKSQEETSEEIFSYFRMLEPNSNFRMSPYMSHDSNGVFPKRTETEFCSRLLHDHYMPFANQNPMGEMPGCCALCSSPFGMYVKSVINPIRGHSYQQSPDAGQNQQKQNNQRSFKDKDSSVLLNPFAKISICNKSEFRPSPDYPCLVNNSSGNSKESLSQQPSIKLGLKKNHNISPKERPFKKINTSVLLSHKSAALGLAESFSSMQCNSSNINCTYSSESATMRSSLQNPDYPCSVNNSSQNSNDSLSQEPSIELGGKKIHGISPKESPFKKINISVLLSHIQPASSLDSSSSSTQCNSSDINYTYYSESTTMQSPLQNPDYPCLVNNSFGNSDKSLFHELNGEPAVKKFRRIPPEERDAKYFERRRKNNIAAKKSRDARRNKEDSLAKTCKEYCDITIRLEAEACFLKESVRIKEQKLEEVTASLLSFRENCEGHVKDLFDETFESFLS</sequence>
<evidence type="ECO:0000256" key="2">
    <source>
        <dbReference type="ARBA" id="ARBA00023015"/>
    </source>
</evidence>
<gene>
    <name evidence="8" type="ORF">HNY73_000475</name>
</gene>
<keyword evidence="2" id="KW-0805">Transcription regulation</keyword>
<dbReference type="InterPro" id="IPR040223">
    <property type="entry name" value="PAR_bZIP"/>
</dbReference>
<feature type="compositionally biased region" description="Polar residues" evidence="6">
    <location>
        <begin position="95"/>
        <end position="113"/>
    </location>
</feature>
<dbReference type="GO" id="GO:0000981">
    <property type="term" value="F:DNA-binding transcription factor activity, RNA polymerase II-specific"/>
    <property type="evidence" value="ECO:0007669"/>
    <property type="project" value="TreeGrafter"/>
</dbReference>
<dbReference type="InterPro" id="IPR046347">
    <property type="entry name" value="bZIP_sf"/>
</dbReference>